<gene>
    <name evidence="1" type="ORF">PJ311_14060</name>
</gene>
<protein>
    <submittedName>
        <fullName evidence="1">Uncharacterized protein</fullName>
    </submittedName>
</protein>
<organism evidence="1 2">
    <name type="scientific">Bacillus changyiensis</name>
    <dbReference type="NCBI Taxonomy" id="3004103"/>
    <lineage>
        <taxon>Bacteria</taxon>
        <taxon>Bacillati</taxon>
        <taxon>Bacillota</taxon>
        <taxon>Bacilli</taxon>
        <taxon>Bacillales</taxon>
        <taxon>Bacillaceae</taxon>
        <taxon>Bacillus</taxon>
    </lineage>
</organism>
<comment type="caution">
    <text evidence="1">The sequence shown here is derived from an EMBL/GenBank/DDBJ whole genome shotgun (WGS) entry which is preliminary data.</text>
</comment>
<accession>A0ABT4X5Y8</accession>
<sequence length="115" mass="13006">MTTKTSNVEVSGIDESEELIHMKLYYAKYNKSKGTVTITCKTNIQDRTKIEFGLYEKSEEKKFLGRAVVKDGKVSLEVRDSDFIKNGKFEIEGGCVSSVEDEGYVVHFDHLGKTK</sequence>
<evidence type="ECO:0000313" key="2">
    <source>
        <dbReference type="Proteomes" id="UP001211894"/>
    </source>
</evidence>
<proteinExistence type="predicted"/>
<keyword evidence="2" id="KW-1185">Reference proteome</keyword>
<reference evidence="1 2" key="1">
    <citation type="submission" date="2023-01" db="EMBL/GenBank/DDBJ databases">
        <title>Bacillus changyiensis sp. nov., isolated from a coastal deposit.</title>
        <authorList>
            <person name="Xiao G."/>
            <person name="Lai Q."/>
            <person name="Hu Z."/>
            <person name="Shao Z."/>
        </authorList>
    </citation>
    <scope>NUCLEOTIDE SEQUENCE [LARGE SCALE GENOMIC DNA]</scope>
    <source>
        <strain evidence="1 2">CLL-7-23</strain>
    </source>
</reference>
<dbReference type="Proteomes" id="UP001211894">
    <property type="component" value="Unassembled WGS sequence"/>
</dbReference>
<name>A0ABT4X5Y8_9BACI</name>
<dbReference type="RefSeq" id="WP_271341529.1">
    <property type="nucleotide sequence ID" value="NZ_JAQKAB010000009.1"/>
</dbReference>
<evidence type="ECO:0000313" key="1">
    <source>
        <dbReference type="EMBL" id="MDA7027708.1"/>
    </source>
</evidence>
<dbReference type="EMBL" id="JAQKAB010000009">
    <property type="protein sequence ID" value="MDA7027708.1"/>
    <property type="molecule type" value="Genomic_DNA"/>
</dbReference>